<dbReference type="AlphaFoldDB" id="A0A0K0D826"/>
<reference evidence="2" key="1">
    <citation type="submission" date="2012-09" db="EMBL/GenBank/DDBJ databases">
        <authorList>
            <person name="Martin A.A."/>
        </authorList>
    </citation>
    <scope>NUCLEOTIDE SEQUENCE</scope>
</reference>
<protein>
    <submittedName>
        <fullName evidence="3">Protein kinase domain-containing protein</fullName>
    </submittedName>
</protein>
<sequence length="470" mass="50684">SRDLISFSNKPSPTKASTHLTIQFPNAQNGQRRKGSYLMKNSLDSAKHAVALEAATAAANSTTTSSAGRSSLIEPVSFYGLENFNQENALCGILCILLSCIPFASICRFSASYSVLMKKVELPRGLPERWKQLVLQLKKKLEALKERNSLLNHTLTMSPPPTQPPSTHPDAPEDENAETDKPIRLSARHFADPLSSSRQQLLEGIFTTGDEINKVVGKPSTTTLGTRFLSSTLKTTASSASFIDGIVSEAKEATGTDNRRAQSEEPKSGTISSTVTITNLADNYSKSLGSSIAKNSSLSELVTLTAVIHNSNQPFKDVKMLTDSVISKETSSDKSALNPSLNSKITSTEANVKTPTQIQFLAEDLMTNTSLLTPQSRTRIIQHSASKDVTEASFDSKKSSDLSIIKNFVNPMASLRNTTASTTRIPELTSSGTGDVESVGGFVISKEDTSSEELLEPSGQRESVHGKCYE</sequence>
<dbReference type="WBParaSite" id="ACAC_0000622101-mRNA-1">
    <property type="protein sequence ID" value="ACAC_0000622101-mRNA-1"/>
    <property type="gene ID" value="ACAC_0000622101"/>
</dbReference>
<evidence type="ECO:0000256" key="1">
    <source>
        <dbReference type="SAM" id="MobiDB-lite"/>
    </source>
</evidence>
<evidence type="ECO:0000313" key="3">
    <source>
        <dbReference type="WBParaSite" id="ACAC_0000622101-mRNA-1"/>
    </source>
</evidence>
<organism evidence="2 3">
    <name type="scientific">Angiostrongylus cantonensis</name>
    <name type="common">Rat lungworm</name>
    <dbReference type="NCBI Taxonomy" id="6313"/>
    <lineage>
        <taxon>Eukaryota</taxon>
        <taxon>Metazoa</taxon>
        <taxon>Ecdysozoa</taxon>
        <taxon>Nematoda</taxon>
        <taxon>Chromadorea</taxon>
        <taxon>Rhabditida</taxon>
        <taxon>Rhabditina</taxon>
        <taxon>Rhabditomorpha</taxon>
        <taxon>Strongyloidea</taxon>
        <taxon>Metastrongylidae</taxon>
        <taxon>Angiostrongylus</taxon>
    </lineage>
</organism>
<feature type="region of interest" description="Disordered" evidence="1">
    <location>
        <begin position="447"/>
        <end position="470"/>
    </location>
</feature>
<name>A0A0K0D826_ANGCA</name>
<feature type="region of interest" description="Disordered" evidence="1">
    <location>
        <begin position="252"/>
        <end position="272"/>
    </location>
</feature>
<feature type="compositionally biased region" description="Basic and acidic residues" evidence="1">
    <location>
        <begin position="252"/>
        <end position="267"/>
    </location>
</feature>
<keyword evidence="2" id="KW-1185">Reference proteome</keyword>
<accession>A0A0K0D826</accession>
<feature type="compositionally biased region" description="Pro residues" evidence="1">
    <location>
        <begin position="158"/>
        <end position="167"/>
    </location>
</feature>
<proteinExistence type="predicted"/>
<feature type="region of interest" description="Disordered" evidence="1">
    <location>
        <begin position="153"/>
        <end position="178"/>
    </location>
</feature>
<dbReference type="Proteomes" id="UP000035642">
    <property type="component" value="Unassembled WGS sequence"/>
</dbReference>
<reference evidence="3" key="2">
    <citation type="submission" date="2017-02" db="UniProtKB">
        <authorList>
            <consortium name="WormBaseParasite"/>
        </authorList>
    </citation>
    <scope>IDENTIFICATION</scope>
</reference>
<evidence type="ECO:0000313" key="2">
    <source>
        <dbReference type="Proteomes" id="UP000035642"/>
    </source>
</evidence>